<evidence type="ECO:0000313" key="5">
    <source>
        <dbReference type="Proteomes" id="UP000000310"/>
    </source>
</evidence>
<organism evidence="4 5">
    <name type="scientific">Pseudopedobacter saltans (strain ATCC 51119 / DSM 12145 / JCM 21818 / CCUG 39354 / LMG 10337 / NBRC 100064 / NCIMB 13643)</name>
    <name type="common">Pedobacter saltans</name>
    <dbReference type="NCBI Taxonomy" id="762903"/>
    <lineage>
        <taxon>Bacteria</taxon>
        <taxon>Pseudomonadati</taxon>
        <taxon>Bacteroidota</taxon>
        <taxon>Sphingobacteriia</taxon>
        <taxon>Sphingobacteriales</taxon>
        <taxon>Sphingobacteriaceae</taxon>
        <taxon>Pseudopedobacter</taxon>
    </lineage>
</organism>
<feature type="domain" description="IPT/TIG" evidence="3">
    <location>
        <begin position="47"/>
        <end position="127"/>
    </location>
</feature>
<dbReference type="SUPFAM" id="SSF101898">
    <property type="entry name" value="NHL repeat"/>
    <property type="match status" value="1"/>
</dbReference>
<dbReference type="InterPro" id="IPR002909">
    <property type="entry name" value="IPT_dom"/>
</dbReference>
<dbReference type="Gene3D" id="2.120.10.30">
    <property type="entry name" value="TolB, C-terminal domain"/>
    <property type="match status" value="3"/>
</dbReference>
<evidence type="ECO:0000256" key="2">
    <source>
        <dbReference type="PROSITE-ProRule" id="PRU00504"/>
    </source>
</evidence>
<reference evidence="5" key="2">
    <citation type="submission" date="2011-02" db="EMBL/GenBank/DDBJ databases">
        <title>The complete genome of Pedobacter saltans DSM 12145.</title>
        <authorList>
            <consortium name="US DOE Joint Genome Institute (JGI-PGF)"/>
            <person name="Lucas S."/>
            <person name="Copeland A."/>
            <person name="Lapidus A."/>
            <person name="Bruce D."/>
            <person name="Goodwin L."/>
            <person name="Pitluck S."/>
            <person name="Kyrpides N."/>
            <person name="Mavromatis K."/>
            <person name="Pagani I."/>
            <person name="Ivanova N."/>
            <person name="Ovchinnikova G."/>
            <person name="Lu M."/>
            <person name="Detter J.C."/>
            <person name="Han C."/>
            <person name="Land M."/>
            <person name="Hauser L."/>
            <person name="Markowitz V."/>
            <person name="Cheng J.-F."/>
            <person name="Hugenholtz P."/>
            <person name="Woyke T."/>
            <person name="Wu D."/>
            <person name="Tindall B."/>
            <person name="Pomrenke H.G."/>
            <person name="Brambilla E."/>
            <person name="Klenk H.-P."/>
            <person name="Eisen J.A."/>
        </authorList>
    </citation>
    <scope>NUCLEOTIDE SEQUENCE [LARGE SCALE GENOMIC DNA]</scope>
    <source>
        <strain evidence="5">ATCC 51119 / DSM 12145 / JCM 21818 / LMG 10337 / NBRC 100064 / NCIMB 13643</strain>
    </source>
</reference>
<name>F0SCS3_PSESL</name>
<dbReference type="CDD" id="cd00603">
    <property type="entry name" value="IPT_PCSR"/>
    <property type="match status" value="1"/>
</dbReference>
<dbReference type="EMBL" id="CP002545">
    <property type="protein sequence ID" value="ADY50662.1"/>
    <property type="molecule type" value="Genomic_DNA"/>
</dbReference>
<dbReference type="SUPFAM" id="SSF81296">
    <property type="entry name" value="E set domains"/>
    <property type="match status" value="1"/>
</dbReference>
<reference evidence="4 5" key="1">
    <citation type="journal article" date="2011" name="Stand. Genomic Sci.">
        <title>Complete genome sequence of the gliding, heparinolytic Pedobacter saltans type strain (113).</title>
        <authorList>
            <person name="Liolios K."/>
            <person name="Sikorski J."/>
            <person name="Lu M."/>
            <person name="Nolan M."/>
            <person name="Lapidus A."/>
            <person name="Lucas S."/>
            <person name="Hammon N."/>
            <person name="Deshpande S."/>
            <person name="Cheng J.F."/>
            <person name="Tapia R."/>
            <person name="Han C."/>
            <person name="Goodwin L."/>
            <person name="Pitluck S."/>
            <person name="Huntemann M."/>
            <person name="Ivanova N."/>
            <person name="Pagani I."/>
            <person name="Mavromatis K."/>
            <person name="Ovchinikova G."/>
            <person name="Pati A."/>
            <person name="Chen A."/>
            <person name="Palaniappan K."/>
            <person name="Land M."/>
            <person name="Hauser L."/>
            <person name="Brambilla E.M."/>
            <person name="Kotsyurbenko O."/>
            <person name="Rohde M."/>
            <person name="Tindall B.J."/>
            <person name="Abt B."/>
            <person name="Goker M."/>
            <person name="Detter J.C."/>
            <person name="Woyke T."/>
            <person name="Bristow J."/>
            <person name="Eisen J.A."/>
            <person name="Markowitz V."/>
            <person name="Hugenholtz P."/>
            <person name="Klenk H.P."/>
            <person name="Kyrpides N.C."/>
        </authorList>
    </citation>
    <scope>NUCLEOTIDE SEQUENCE [LARGE SCALE GENOMIC DNA]</scope>
    <source>
        <strain evidence="5">ATCC 51119 / DSM 12145 / JCM 21818 / LMG 10337 / NBRC 100064 / NCIMB 13643</strain>
    </source>
</reference>
<dbReference type="InterPro" id="IPR001258">
    <property type="entry name" value="NHL_repeat"/>
</dbReference>
<dbReference type="CDD" id="cd14953">
    <property type="entry name" value="NHL_like_1"/>
    <property type="match status" value="1"/>
</dbReference>
<gene>
    <name evidence="4" type="ordered locus">Pedsa_0074</name>
</gene>
<dbReference type="Gene3D" id="2.60.40.10">
    <property type="entry name" value="Immunoglobulins"/>
    <property type="match status" value="1"/>
</dbReference>
<dbReference type="AlphaFoldDB" id="F0SCS3"/>
<dbReference type="Pfam" id="PF25021">
    <property type="entry name" value="TEN_NHL"/>
    <property type="match status" value="1"/>
</dbReference>
<dbReference type="PROSITE" id="PS51125">
    <property type="entry name" value="NHL"/>
    <property type="match status" value="1"/>
</dbReference>
<sequence length="491" mass="51468">MILQFIKILINSQSKEMKKILIICTVLTVLFTACKEDNGNSVPQSKSPLITQISPTVGLENSILTIKGKRFSPAPAENIVKFSGVRGEVLTASDTLLTVLVPAGGSTGVLTITVKNSTANGPAFTYGMPSADVDENGNEIEYTYLTSTYAGANVAGNVLGTLAEARFMLPNGVSFDPTTGDLIVADRTAQAIKRISKAGIVTKIAGTGTAGRVDGDISIASFNNPYKTAVDKYGNIYVADNGNHRIRKIDLSTNTVSTIAGGAGAATSGYTDGIGANGLLNTPTGLAVDDDLNVYVADAANHAVRKITPDGRVSTLAGNGIAGIADGIWPNVTVNRPTAVCMGKDGFLYSADRYGQRIRKIDVRTGKTVTIAGSGGNAAGTGGHVDGEVLKARFNNIWGMDIDKDGTIYVSELEGTAGKSHTIRMIKNGQVSTIGGPDAFDNNGYVNGLPGISRFYNPTDVAVDEEGNVFIADMNNYVIRKIVKIKKDTSN</sequence>
<dbReference type="STRING" id="762903.Pedsa_0074"/>
<dbReference type="eggNOG" id="COG3391">
    <property type="taxonomic scope" value="Bacteria"/>
</dbReference>
<feature type="repeat" description="NHL" evidence="2">
    <location>
        <begin position="268"/>
        <end position="310"/>
    </location>
</feature>
<dbReference type="Pfam" id="PF01833">
    <property type="entry name" value="TIG"/>
    <property type="match status" value="1"/>
</dbReference>
<evidence type="ECO:0000313" key="4">
    <source>
        <dbReference type="EMBL" id="ADY50662.1"/>
    </source>
</evidence>
<protein>
    <submittedName>
        <fullName evidence="4">Cell surface receptor IPT/TIG domain protein</fullName>
    </submittedName>
</protein>
<dbReference type="InterPro" id="IPR013783">
    <property type="entry name" value="Ig-like_fold"/>
</dbReference>
<dbReference type="PANTHER" id="PTHR13833">
    <property type="match status" value="1"/>
</dbReference>
<dbReference type="SMART" id="SM00429">
    <property type="entry name" value="IPT"/>
    <property type="match status" value="1"/>
</dbReference>
<dbReference type="PANTHER" id="PTHR13833:SF71">
    <property type="entry name" value="NHL DOMAIN-CONTAINING PROTEIN"/>
    <property type="match status" value="1"/>
</dbReference>
<keyword evidence="1" id="KW-0677">Repeat</keyword>
<accession>F0SCS3</accession>
<dbReference type="InterPro" id="IPR011042">
    <property type="entry name" value="6-blade_b-propeller_TolB-like"/>
</dbReference>
<keyword evidence="4" id="KW-0675">Receptor</keyword>
<dbReference type="Proteomes" id="UP000000310">
    <property type="component" value="Chromosome"/>
</dbReference>
<dbReference type="InterPro" id="IPR014756">
    <property type="entry name" value="Ig_E-set"/>
</dbReference>
<dbReference type="OrthoDB" id="791543at2"/>
<dbReference type="KEGG" id="psn:Pedsa_0074"/>
<evidence type="ECO:0000256" key="1">
    <source>
        <dbReference type="ARBA" id="ARBA00022737"/>
    </source>
</evidence>
<evidence type="ECO:0000259" key="3">
    <source>
        <dbReference type="SMART" id="SM00429"/>
    </source>
</evidence>
<dbReference type="InterPro" id="IPR056822">
    <property type="entry name" value="TEN_NHL"/>
</dbReference>
<dbReference type="PROSITE" id="PS51257">
    <property type="entry name" value="PROKAR_LIPOPROTEIN"/>
    <property type="match status" value="1"/>
</dbReference>
<proteinExistence type="predicted"/>
<keyword evidence="5" id="KW-1185">Reference proteome</keyword>
<dbReference type="HOGENOM" id="CLU_008645_1_0_10"/>